<evidence type="ECO:0000256" key="2">
    <source>
        <dbReference type="SAM" id="SignalP"/>
    </source>
</evidence>
<feature type="compositionally biased region" description="Polar residues" evidence="1">
    <location>
        <begin position="292"/>
        <end position="301"/>
    </location>
</feature>
<feature type="compositionally biased region" description="Polar residues" evidence="1">
    <location>
        <begin position="272"/>
        <end position="282"/>
    </location>
</feature>
<dbReference type="EMBL" id="LXJU01000077">
    <property type="protein sequence ID" value="OGE47004.1"/>
    <property type="molecule type" value="Genomic_DNA"/>
</dbReference>
<name>A0A1F5L1C7_PENAI</name>
<feature type="compositionally biased region" description="Polar residues" evidence="1">
    <location>
        <begin position="242"/>
        <end position="265"/>
    </location>
</feature>
<feature type="signal peptide" evidence="2">
    <location>
        <begin position="1"/>
        <end position="18"/>
    </location>
</feature>
<accession>A0A1F5L1C7</accession>
<dbReference type="Proteomes" id="UP000177622">
    <property type="component" value="Unassembled WGS sequence"/>
</dbReference>
<dbReference type="AlphaFoldDB" id="A0A1F5L1C7"/>
<dbReference type="STRING" id="1835702.A0A1F5L1C7"/>
<comment type="caution">
    <text evidence="3">The sequence shown here is derived from an EMBL/GenBank/DDBJ whole genome shotgun (WGS) entry which is preliminary data.</text>
</comment>
<feature type="chain" id="PRO_5009519184" evidence="2">
    <location>
        <begin position="19"/>
        <end position="455"/>
    </location>
</feature>
<keyword evidence="4" id="KW-1185">Reference proteome</keyword>
<evidence type="ECO:0000313" key="4">
    <source>
        <dbReference type="Proteomes" id="UP000177622"/>
    </source>
</evidence>
<evidence type="ECO:0000313" key="3">
    <source>
        <dbReference type="EMBL" id="OGE47004.1"/>
    </source>
</evidence>
<protein>
    <submittedName>
        <fullName evidence="3">Uncharacterized protein</fullName>
    </submittedName>
</protein>
<proteinExistence type="predicted"/>
<evidence type="ECO:0000256" key="1">
    <source>
        <dbReference type="SAM" id="MobiDB-lite"/>
    </source>
</evidence>
<keyword evidence="2" id="KW-0732">Signal</keyword>
<dbReference type="RefSeq" id="XP_022482471.1">
    <property type="nucleotide sequence ID" value="XM_022637672.1"/>
</dbReference>
<organism evidence="3 4">
    <name type="scientific">Penicillium arizonense</name>
    <dbReference type="NCBI Taxonomy" id="1835702"/>
    <lineage>
        <taxon>Eukaryota</taxon>
        <taxon>Fungi</taxon>
        <taxon>Dikarya</taxon>
        <taxon>Ascomycota</taxon>
        <taxon>Pezizomycotina</taxon>
        <taxon>Eurotiomycetes</taxon>
        <taxon>Eurotiomycetidae</taxon>
        <taxon>Eurotiales</taxon>
        <taxon>Aspergillaceae</taxon>
        <taxon>Penicillium</taxon>
    </lineage>
</organism>
<reference evidence="3 4" key="1">
    <citation type="journal article" date="2016" name="Sci. Rep.">
        <title>Penicillium arizonense, a new, genome sequenced fungal species, reveals a high chemical diversity in secreted metabolites.</title>
        <authorList>
            <person name="Grijseels S."/>
            <person name="Nielsen J.C."/>
            <person name="Randelovic M."/>
            <person name="Nielsen J."/>
            <person name="Nielsen K.F."/>
            <person name="Workman M."/>
            <person name="Frisvad J.C."/>
        </authorList>
    </citation>
    <scope>NUCLEOTIDE SEQUENCE [LARGE SCALE GENOMIC DNA]</scope>
    <source>
        <strain evidence="3 4">CBS 141311</strain>
    </source>
</reference>
<feature type="region of interest" description="Disordered" evidence="1">
    <location>
        <begin position="228"/>
        <end position="301"/>
    </location>
</feature>
<sequence length="455" mass="47517">MLCLSLLAFWATNSYGVAIVIPAFNSSTTATRTVSVPSTITTGPATTNPVAINTCSYYNKTESRTLWDNPWCSMYAGTVDLVYWPTNDNYSYPSTFYDDKIDYTYSSPSVYMVVNTLYGWNPCGLLGPSTSREVFAFDLTEVSTLVPYTQSTATTRRGTRQLYLSDLGTHCTGSYNQTELATQLHPMKDDDTRCNPFLVVPAAVKRYGHPYWLHCNVANNKFAAHSASTKATAPSGPENTEPAATTTDLDNTGSSDATPQKTDSATADPESTIANDASTSAGGDTVVAKPGNTETAAANPSDFTDAPVDDGNPQPAAATNIAHETVTGVEAQFDTAAYSDGVVSTASEQVVSLGADGLKVVDPDTGKSSTYGSTVPTTKVVYGGQTLTLGGPAVTVTNVVVVSPGPANLASATDAAGSGPNTPIATPSTVPDSSANRIYGGVVGLLLALMTSIWV</sequence>
<dbReference type="OrthoDB" id="3944128at2759"/>
<gene>
    <name evidence="3" type="ORF">PENARI_c077G07662</name>
</gene>
<dbReference type="GeneID" id="34582406"/>